<reference evidence="4" key="1">
    <citation type="submission" date="2021-05" db="EMBL/GenBank/DDBJ databases">
        <title>Genomic insights into ecological role and evolution of a novel Thermoplasmata order Candidatus Sysuiplasmatales.</title>
        <authorList>
            <person name="Yuan Y."/>
        </authorList>
    </citation>
    <scope>NUCLEOTIDE SEQUENCE</scope>
    <source>
        <strain evidence="4">TUT19-bin139</strain>
        <strain evidence="3">YP2-bin.285</strain>
    </source>
</reference>
<dbReference type="CDD" id="cd00291">
    <property type="entry name" value="SirA_YedF_YeeD"/>
    <property type="match status" value="1"/>
</dbReference>
<dbReference type="EMBL" id="JAGVSJ010000001">
    <property type="protein sequence ID" value="MBX8630950.1"/>
    <property type="molecule type" value="Genomic_DNA"/>
</dbReference>
<dbReference type="Pfam" id="PF01206">
    <property type="entry name" value="TusA"/>
    <property type="match status" value="1"/>
</dbReference>
<evidence type="ECO:0000256" key="1">
    <source>
        <dbReference type="ARBA" id="ARBA00008984"/>
    </source>
</evidence>
<comment type="caution">
    <text evidence="4">The sequence shown here is derived from an EMBL/GenBank/DDBJ whole genome shotgun (WGS) entry which is preliminary data.</text>
</comment>
<dbReference type="AlphaFoldDB" id="A0A8J7YRD0"/>
<dbReference type="Gene3D" id="3.30.110.40">
    <property type="entry name" value="TusA-like domain"/>
    <property type="match status" value="1"/>
</dbReference>
<dbReference type="SUPFAM" id="SSF64307">
    <property type="entry name" value="SirA-like"/>
    <property type="match status" value="1"/>
</dbReference>
<evidence type="ECO:0000313" key="4">
    <source>
        <dbReference type="EMBL" id="MBX8643162.1"/>
    </source>
</evidence>
<accession>A0A8J7YRD0</accession>
<dbReference type="InterPro" id="IPR036868">
    <property type="entry name" value="TusA-like_sf"/>
</dbReference>
<dbReference type="InterPro" id="IPR001455">
    <property type="entry name" value="TusA-like"/>
</dbReference>
<sequence>MSDEAKVFDFRGLQCPLPVFETSKAIKQIGVGEEIVVMANDPAARPDLEAWSKRTGHPILNVEDKGDHIKLTIRRSH</sequence>
<dbReference type="PANTHER" id="PTHR33279">
    <property type="entry name" value="SULFUR CARRIER PROTEIN YEDF-RELATED"/>
    <property type="match status" value="1"/>
</dbReference>
<dbReference type="Proteomes" id="UP000716004">
    <property type="component" value="Unassembled WGS sequence"/>
</dbReference>
<dbReference type="Proteomes" id="UP000750197">
    <property type="component" value="Unassembled WGS sequence"/>
</dbReference>
<proteinExistence type="inferred from homology"/>
<evidence type="ECO:0000259" key="2">
    <source>
        <dbReference type="Pfam" id="PF01206"/>
    </source>
</evidence>
<gene>
    <name evidence="3" type="ORF">J9259_00270</name>
    <name evidence="4" type="ORF">KIY12_00290</name>
</gene>
<protein>
    <submittedName>
        <fullName evidence="4">Sulfurtransferase TusA family protein</fullName>
    </submittedName>
</protein>
<comment type="similarity">
    <text evidence="1">Belongs to the sulfur carrier protein TusA family.</text>
</comment>
<evidence type="ECO:0000313" key="3">
    <source>
        <dbReference type="EMBL" id="MBX8630950.1"/>
    </source>
</evidence>
<evidence type="ECO:0000313" key="5">
    <source>
        <dbReference type="Proteomes" id="UP000750197"/>
    </source>
</evidence>
<name>A0A8J7YRD0_9ARCH</name>
<organism evidence="4 5">
    <name type="scientific">Candidatus Sysuiplasma superficiale</name>
    <dbReference type="NCBI Taxonomy" id="2823368"/>
    <lineage>
        <taxon>Archaea</taxon>
        <taxon>Methanobacteriati</taxon>
        <taxon>Thermoplasmatota</taxon>
        <taxon>Thermoplasmata</taxon>
        <taxon>Candidatus Sysuiplasmatales</taxon>
        <taxon>Candidatus Sysuiplasmataceae</taxon>
        <taxon>Candidatus Sysuiplasma</taxon>
    </lineage>
</organism>
<dbReference type="PANTHER" id="PTHR33279:SF6">
    <property type="entry name" value="SULFUR CARRIER PROTEIN YEDF-RELATED"/>
    <property type="match status" value="1"/>
</dbReference>
<feature type="domain" description="UPF0033" evidence="2">
    <location>
        <begin position="7"/>
        <end position="75"/>
    </location>
</feature>
<dbReference type="EMBL" id="JAHEAC010000001">
    <property type="protein sequence ID" value="MBX8643162.1"/>
    <property type="molecule type" value="Genomic_DNA"/>
</dbReference>